<feature type="region of interest" description="Disordered" evidence="1">
    <location>
        <begin position="1"/>
        <end position="51"/>
    </location>
</feature>
<dbReference type="Proteomes" id="UP001291623">
    <property type="component" value="Unassembled WGS sequence"/>
</dbReference>
<dbReference type="AlphaFoldDB" id="A0AAE1SUK5"/>
<gene>
    <name evidence="2" type="ORF">RND71_003425</name>
</gene>
<sequence>MGEVEELRKHKEKTQVETPNAFSSLGNTEEEDQQEVELNNEENKDSEPSSMYTKQIFTIKQALRGTYEVLSKENKDMIEKKTQLINNWTITRRTSPSYLPKGSKAPILCKLNDQNKFQEDDVLRSQIHPLFYLKSTKGPKLRVTKRVFDHPNLAGSRVFHLSNPGLDLV</sequence>
<feature type="compositionally biased region" description="Basic and acidic residues" evidence="1">
    <location>
        <begin position="1"/>
        <end position="15"/>
    </location>
</feature>
<evidence type="ECO:0000256" key="1">
    <source>
        <dbReference type="SAM" id="MobiDB-lite"/>
    </source>
</evidence>
<evidence type="ECO:0000313" key="2">
    <source>
        <dbReference type="EMBL" id="KAK4377129.1"/>
    </source>
</evidence>
<proteinExistence type="predicted"/>
<reference evidence="2" key="1">
    <citation type="submission" date="2023-12" db="EMBL/GenBank/DDBJ databases">
        <title>Genome assembly of Anisodus tanguticus.</title>
        <authorList>
            <person name="Wang Y.-J."/>
        </authorList>
    </citation>
    <scope>NUCLEOTIDE SEQUENCE</scope>
    <source>
        <strain evidence="2">KB-2021</strain>
        <tissue evidence="2">Leaf</tissue>
    </source>
</reference>
<name>A0AAE1SUK5_9SOLA</name>
<feature type="compositionally biased region" description="Polar residues" evidence="1">
    <location>
        <begin position="16"/>
        <end position="27"/>
    </location>
</feature>
<organism evidence="2 3">
    <name type="scientific">Anisodus tanguticus</name>
    <dbReference type="NCBI Taxonomy" id="243964"/>
    <lineage>
        <taxon>Eukaryota</taxon>
        <taxon>Viridiplantae</taxon>
        <taxon>Streptophyta</taxon>
        <taxon>Embryophyta</taxon>
        <taxon>Tracheophyta</taxon>
        <taxon>Spermatophyta</taxon>
        <taxon>Magnoliopsida</taxon>
        <taxon>eudicotyledons</taxon>
        <taxon>Gunneridae</taxon>
        <taxon>Pentapetalae</taxon>
        <taxon>asterids</taxon>
        <taxon>lamiids</taxon>
        <taxon>Solanales</taxon>
        <taxon>Solanaceae</taxon>
        <taxon>Solanoideae</taxon>
        <taxon>Hyoscyameae</taxon>
        <taxon>Anisodus</taxon>
    </lineage>
</organism>
<protein>
    <submittedName>
        <fullName evidence="2">Uncharacterized protein</fullName>
    </submittedName>
</protein>
<accession>A0AAE1SUK5</accession>
<evidence type="ECO:0000313" key="3">
    <source>
        <dbReference type="Proteomes" id="UP001291623"/>
    </source>
</evidence>
<comment type="caution">
    <text evidence="2">The sequence shown here is derived from an EMBL/GenBank/DDBJ whole genome shotgun (WGS) entry which is preliminary data.</text>
</comment>
<keyword evidence="3" id="KW-1185">Reference proteome</keyword>
<dbReference type="EMBL" id="JAVYJV010000002">
    <property type="protein sequence ID" value="KAK4377129.1"/>
    <property type="molecule type" value="Genomic_DNA"/>
</dbReference>
<feature type="compositionally biased region" description="Acidic residues" evidence="1">
    <location>
        <begin position="28"/>
        <end position="40"/>
    </location>
</feature>